<comment type="caution">
    <text evidence="2">The sequence shown here is derived from an EMBL/GenBank/DDBJ whole genome shotgun (WGS) entry which is preliminary data.</text>
</comment>
<dbReference type="EMBL" id="WQKZ01000008">
    <property type="protein sequence ID" value="MVN78893.1"/>
    <property type="molecule type" value="Genomic_DNA"/>
</dbReference>
<dbReference type="InterPro" id="IPR025250">
    <property type="entry name" value="DUF4199"/>
</dbReference>
<feature type="transmembrane region" description="Helical" evidence="1">
    <location>
        <begin position="24"/>
        <end position="43"/>
    </location>
</feature>
<dbReference type="Proteomes" id="UP000441336">
    <property type="component" value="Unassembled WGS sequence"/>
</dbReference>
<feature type="transmembrane region" description="Helical" evidence="1">
    <location>
        <begin position="55"/>
        <end position="73"/>
    </location>
</feature>
<reference evidence="2 3" key="1">
    <citation type="submission" date="2019-12" db="EMBL/GenBank/DDBJ databases">
        <title>Hymenobacter sp. HMF4947 Genome sequencing and assembly.</title>
        <authorList>
            <person name="Kang H."/>
            <person name="Cha I."/>
            <person name="Kim H."/>
            <person name="Joh K."/>
        </authorList>
    </citation>
    <scope>NUCLEOTIDE SEQUENCE [LARGE SCALE GENOMIC DNA]</scope>
    <source>
        <strain evidence="2 3">HMF4947</strain>
    </source>
</reference>
<feature type="transmembrane region" description="Helical" evidence="1">
    <location>
        <begin position="85"/>
        <end position="110"/>
    </location>
</feature>
<dbReference type="Pfam" id="PF13858">
    <property type="entry name" value="DUF4199"/>
    <property type="match status" value="1"/>
</dbReference>
<protein>
    <submittedName>
        <fullName evidence="2">DUF4199 family protein</fullName>
    </submittedName>
</protein>
<keyword evidence="1" id="KW-1133">Transmembrane helix</keyword>
<dbReference type="AlphaFoldDB" id="A0A7K1TKJ9"/>
<name>A0A7K1TKJ9_9BACT</name>
<organism evidence="2 3">
    <name type="scientific">Hymenobacter ginkgonis</name>
    <dbReference type="NCBI Taxonomy" id="2682976"/>
    <lineage>
        <taxon>Bacteria</taxon>
        <taxon>Pseudomonadati</taxon>
        <taxon>Bacteroidota</taxon>
        <taxon>Cytophagia</taxon>
        <taxon>Cytophagales</taxon>
        <taxon>Hymenobacteraceae</taxon>
        <taxon>Hymenobacter</taxon>
    </lineage>
</organism>
<keyword evidence="1" id="KW-0812">Transmembrane</keyword>
<proteinExistence type="predicted"/>
<gene>
    <name evidence="2" type="ORF">GO988_21395</name>
</gene>
<keyword evidence="1" id="KW-0472">Membrane</keyword>
<dbReference type="RefSeq" id="WP_157569483.1">
    <property type="nucleotide sequence ID" value="NZ_WQKZ01000008.1"/>
</dbReference>
<keyword evidence="3" id="KW-1185">Reference proteome</keyword>
<sequence>MLPPNKPLTDSVNTSGSQGGVGRLALRFGVGAGVACSMWLLFLQWTGNNPFSPKQIMGLLLVPLAAAGSQWLLRSQVAPARPGVGRSLAVGGLTVLIAALIAAGSTWGLARGLGEPALARSRAEMIEITRVQQKLRPKEKRNAEFEKQELQQAAALSVNDLARGTFTWVVLLGMLVAVPSGLFLRK</sequence>
<evidence type="ECO:0000313" key="3">
    <source>
        <dbReference type="Proteomes" id="UP000441336"/>
    </source>
</evidence>
<accession>A0A7K1TKJ9</accession>
<evidence type="ECO:0000256" key="1">
    <source>
        <dbReference type="SAM" id="Phobius"/>
    </source>
</evidence>
<evidence type="ECO:0000313" key="2">
    <source>
        <dbReference type="EMBL" id="MVN78893.1"/>
    </source>
</evidence>
<feature type="transmembrane region" description="Helical" evidence="1">
    <location>
        <begin position="166"/>
        <end position="184"/>
    </location>
</feature>